<dbReference type="InterPro" id="IPR021960">
    <property type="entry name" value="DUF3577"/>
</dbReference>
<name>A0AAW3F9U5_BURGA</name>
<accession>A0AAW3F9U5</accession>
<protein>
    <recommendedName>
        <fullName evidence="4">DUF3577 domain-containing protein</fullName>
    </recommendedName>
</protein>
<organism evidence="2 3">
    <name type="scientific">Burkholderia gladioli</name>
    <name type="common">Pseudomonas marginata</name>
    <name type="synonym">Phytomonas marginata</name>
    <dbReference type="NCBI Taxonomy" id="28095"/>
    <lineage>
        <taxon>Bacteria</taxon>
        <taxon>Pseudomonadati</taxon>
        <taxon>Pseudomonadota</taxon>
        <taxon>Betaproteobacteria</taxon>
        <taxon>Burkholderiales</taxon>
        <taxon>Burkholderiaceae</taxon>
        <taxon>Burkholderia</taxon>
    </lineage>
</organism>
<evidence type="ECO:0000313" key="2">
    <source>
        <dbReference type="EMBL" id="KGC20275.1"/>
    </source>
</evidence>
<dbReference type="AlphaFoldDB" id="A0AAW3F9U5"/>
<reference evidence="2 3" key="1">
    <citation type="submission" date="2014-04" db="EMBL/GenBank/DDBJ databases">
        <authorList>
            <person name="Bishop-Lilly K.A."/>
            <person name="Broomall S.M."/>
            <person name="Chain P.S."/>
            <person name="Chertkov O."/>
            <person name="Coyne S.R."/>
            <person name="Daligault H.E."/>
            <person name="Davenport K.W."/>
            <person name="Erkkila T."/>
            <person name="Frey K.G."/>
            <person name="Gibbons H.S."/>
            <person name="Gu W."/>
            <person name="Jaissle J."/>
            <person name="Johnson S.L."/>
            <person name="Koroleva G.I."/>
            <person name="Ladner J.T."/>
            <person name="Lo C.-C."/>
            <person name="Minogue T.D."/>
            <person name="Munk C."/>
            <person name="Palacios G.F."/>
            <person name="Redden C.L."/>
            <person name="Rosenzweig C.N."/>
            <person name="Scholz M.B."/>
            <person name="Teshima H."/>
            <person name="Xu Y."/>
        </authorList>
    </citation>
    <scope>NUCLEOTIDE SEQUENCE [LARGE SCALE GENOMIC DNA]</scope>
    <source>
        <strain evidence="3">gladioli</strain>
    </source>
</reference>
<feature type="region of interest" description="Disordered" evidence="1">
    <location>
        <begin position="133"/>
        <end position="187"/>
    </location>
</feature>
<feature type="compositionally biased region" description="Basic and acidic residues" evidence="1">
    <location>
        <begin position="142"/>
        <end position="166"/>
    </location>
</feature>
<sequence>MTAQAQTEFFNFHATGIAYLNRVREVKPRTGRPYLAASLSVLVGPKDNVQYSFVEVIVSGTEAINVVEDLMQDSNDDNTKVLISFRVGDLFANAFKYEHGKRAGELGSNIRSRLIKVFWAKVNSELVYEAPKVDDDAQASEAEPREPEPEARQPERTTRQQDDRRGQRAAPARRQSYGERQSTRRAA</sequence>
<dbReference type="EMBL" id="JPGG01000012">
    <property type="protein sequence ID" value="KGC20275.1"/>
    <property type="molecule type" value="Genomic_DNA"/>
</dbReference>
<dbReference type="Pfam" id="PF12101">
    <property type="entry name" value="DUF3577"/>
    <property type="match status" value="1"/>
</dbReference>
<evidence type="ECO:0000313" key="3">
    <source>
        <dbReference type="Proteomes" id="UP000029590"/>
    </source>
</evidence>
<gene>
    <name evidence="2" type="ORF">DM48_7861</name>
</gene>
<evidence type="ECO:0008006" key="4">
    <source>
        <dbReference type="Google" id="ProtNLM"/>
    </source>
</evidence>
<proteinExistence type="predicted"/>
<evidence type="ECO:0000256" key="1">
    <source>
        <dbReference type="SAM" id="MobiDB-lite"/>
    </source>
</evidence>
<dbReference type="Proteomes" id="UP000029590">
    <property type="component" value="Unassembled WGS sequence"/>
</dbReference>
<dbReference type="RefSeq" id="WP_080752284.1">
    <property type="nucleotide sequence ID" value="NZ_JAHPMB010000026.1"/>
</dbReference>
<comment type="caution">
    <text evidence="2">The sequence shown here is derived from an EMBL/GenBank/DDBJ whole genome shotgun (WGS) entry which is preliminary data.</text>
</comment>